<dbReference type="STRING" id="316055.RPE_1604"/>
<evidence type="ECO:0000256" key="1">
    <source>
        <dbReference type="ARBA" id="ARBA00008580"/>
    </source>
</evidence>
<dbReference type="NCBIfam" id="TIGR02606">
    <property type="entry name" value="antidote_CC2985"/>
    <property type="match status" value="1"/>
</dbReference>
<dbReference type="Pfam" id="PF03693">
    <property type="entry name" value="ParD_antitoxin"/>
    <property type="match status" value="1"/>
</dbReference>
<dbReference type="InterPro" id="IPR010985">
    <property type="entry name" value="Ribbon_hlx_hlx"/>
</dbReference>
<dbReference type="EMBL" id="CP000463">
    <property type="protein sequence ID" value="ABJ05553.1"/>
    <property type="molecule type" value="Genomic_DNA"/>
</dbReference>
<dbReference type="PANTHER" id="PTHR36582:SF2">
    <property type="entry name" value="ANTITOXIN PARD"/>
    <property type="match status" value="1"/>
</dbReference>
<dbReference type="SUPFAM" id="SSF47598">
    <property type="entry name" value="Ribbon-helix-helix"/>
    <property type="match status" value="1"/>
</dbReference>
<protein>
    <submittedName>
        <fullName evidence="3">Putative transcriptional regulators, CopG/Arc/MetJ family</fullName>
    </submittedName>
</protein>
<dbReference type="PANTHER" id="PTHR36582">
    <property type="entry name" value="ANTITOXIN PARD"/>
    <property type="match status" value="1"/>
</dbReference>
<proteinExistence type="inferred from homology"/>
<dbReference type="InterPro" id="IPR022789">
    <property type="entry name" value="ParD"/>
</dbReference>
<name>Q07R81_RHOP5</name>
<evidence type="ECO:0000313" key="3">
    <source>
        <dbReference type="EMBL" id="ABJ05553.1"/>
    </source>
</evidence>
<dbReference type="OrthoDB" id="9815501at2"/>
<dbReference type="AlphaFoldDB" id="Q07R81"/>
<dbReference type="KEGG" id="rpe:RPE_1604"/>
<dbReference type="InterPro" id="IPR038296">
    <property type="entry name" value="ParD_sf"/>
</dbReference>
<comment type="similarity">
    <text evidence="1">Belongs to the ParD antitoxin family.</text>
</comment>
<dbReference type="HOGENOM" id="CLU_144805_1_1_5"/>
<dbReference type="CDD" id="cd22231">
    <property type="entry name" value="RHH_NikR_HicB-like"/>
    <property type="match status" value="1"/>
</dbReference>
<gene>
    <name evidence="3" type="ordered locus">RPE_1604</name>
</gene>
<dbReference type="Gene3D" id="6.10.10.120">
    <property type="entry name" value="Antitoxin ParD1-like"/>
    <property type="match status" value="1"/>
</dbReference>
<dbReference type="eggNOG" id="COG3609">
    <property type="taxonomic scope" value="Bacteria"/>
</dbReference>
<organism evidence="3">
    <name type="scientific">Rhodopseudomonas palustris (strain BisA53)</name>
    <dbReference type="NCBI Taxonomy" id="316055"/>
    <lineage>
        <taxon>Bacteria</taxon>
        <taxon>Pseudomonadati</taxon>
        <taxon>Pseudomonadota</taxon>
        <taxon>Alphaproteobacteria</taxon>
        <taxon>Hyphomicrobiales</taxon>
        <taxon>Nitrobacteraceae</taxon>
        <taxon>Rhodopseudomonas</taxon>
    </lineage>
</organism>
<dbReference type="GO" id="GO:0006355">
    <property type="term" value="P:regulation of DNA-templated transcription"/>
    <property type="evidence" value="ECO:0007669"/>
    <property type="project" value="InterPro"/>
</dbReference>
<reference evidence="3" key="1">
    <citation type="submission" date="2006-09" db="EMBL/GenBank/DDBJ databases">
        <title>Complete sequence of Rhodopseudomonas palustris BisA53.</title>
        <authorList>
            <consortium name="US DOE Joint Genome Institute"/>
            <person name="Copeland A."/>
            <person name="Lucas S."/>
            <person name="Lapidus A."/>
            <person name="Barry K."/>
            <person name="Detter J.C."/>
            <person name="Glavina del Rio T."/>
            <person name="Hammon N."/>
            <person name="Israni S."/>
            <person name="Dalin E."/>
            <person name="Tice H."/>
            <person name="Pitluck S."/>
            <person name="Chain P."/>
            <person name="Malfatti S."/>
            <person name="Shin M."/>
            <person name="Vergez L."/>
            <person name="Schmutz J."/>
            <person name="Larimer F."/>
            <person name="Land M."/>
            <person name="Hauser L."/>
            <person name="Pelletier D.A."/>
            <person name="Kyrpides N."/>
            <person name="Kim E."/>
            <person name="Harwood C.S."/>
            <person name="Oda Y."/>
            <person name="Richardson P."/>
        </authorList>
    </citation>
    <scope>NUCLEOTIDE SEQUENCE [LARGE SCALE GENOMIC DNA]</scope>
    <source>
        <strain evidence="3">BisA53</strain>
    </source>
</reference>
<accession>Q07R81</accession>
<keyword evidence="2" id="KW-1277">Toxin-antitoxin system</keyword>
<evidence type="ECO:0000256" key="2">
    <source>
        <dbReference type="ARBA" id="ARBA00022649"/>
    </source>
</evidence>
<sequence>MPTRNVNLTAEQDAFVEEIVRAGKYQDASEAIRDAVRGLQHRLQTDDLQLELLRTQLKAGLDALDRGAYTEADDADLDTALDELAATPPR</sequence>